<dbReference type="WBParaSite" id="scf7180000424763.g13949">
    <property type="protein sequence ID" value="scf7180000424763.g13949"/>
    <property type="gene ID" value="scf7180000424763.g13949"/>
</dbReference>
<organism evidence="2 3">
    <name type="scientific">Meloidogyne floridensis</name>
    <dbReference type="NCBI Taxonomy" id="298350"/>
    <lineage>
        <taxon>Eukaryota</taxon>
        <taxon>Metazoa</taxon>
        <taxon>Ecdysozoa</taxon>
        <taxon>Nematoda</taxon>
        <taxon>Chromadorea</taxon>
        <taxon>Rhabditida</taxon>
        <taxon>Tylenchina</taxon>
        <taxon>Tylenchomorpha</taxon>
        <taxon>Tylenchoidea</taxon>
        <taxon>Meloidogynidae</taxon>
        <taxon>Meloidogyninae</taxon>
        <taxon>Meloidogyne</taxon>
    </lineage>
</organism>
<proteinExistence type="predicted"/>
<evidence type="ECO:0000313" key="2">
    <source>
        <dbReference type="Proteomes" id="UP000887560"/>
    </source>
</evidence>
<keyword evidence="2" id="KW-1185">Reference proteome</keyword>
<keyword evidence="1" id="KW-0175">Coiled coil</keyword>
<name>A0A915PAI1_9BILA</name>
<protein>
    <submittedName>
        <fullName evidence="3">Uncharacterized protein</fullName>
    </submittedName>
</protein>
<dbReference type="Proteomes" id="UP000887560">
    <property type="component" value="Unplaced"/>
</dbReference>
<accession>A0A915PAI1</accession>
<dbReference type="AlphaFoldDB" id="A0A915PAI1"/>
<reference evidence="3" key="1">
    <citation type="submission" date="2022-11" db="UniProtKB">
        <authorList>
            <consortium name="WormBaseParasite"/>
        </authorList>
    </citation>
    <scope>IDENTIFICATION</scope>
</reference>
<feature type="coiled-coil region" evidence="1">
    <location>
        <begin position="35"/>
        <end position="62"/>
    </location>
</feature>
<evidence type="ECO:0000313" key="3">
    <source>
        <dbReference type="WBParaSite" id="scf7180000424763.g13949"/>
    </source>
</evidence>
<evidence type="ECO:0000256" key="1">
    <source>
        <dbReference type="SAM" id="Coils"/>
    </source>
</evidence>
<sequence>MRITITLLEQKIFERKPLIDEIVEKEKNSVKEYYKSKSSKKLENKEEQRENIKIKIIEENLKLTGKMFEFYNAVKDNLNKSSLENTGDTTINILAEFYLMLKSLDVTDFKKSRNIVDKFERIKKINILDIEPSSEVINLIERFHLHAINNLIPAKFENKNMEKSEFALKLYSLCLEDSAEAINKIKGMKIKLRKILPNLMFPWLEMQKPIIFRLGNIDM</sequence>